<dbReference type="GO" id="GO:0005737">
    <property type="term" value="C:cytoplasm"/>
    <property type="evidence" value="ECO:0007669"/>
    <property type="project" value="TreeGrafter"/>
</dbReference>
<dbReference type="GO" id="GO:0004767">
    <property type="term" value="F:sphingomyelin phosphodiesterase activity"/>
    <property type="evidence" value="ECO:0007669"/>
    <property type="project" value="UniProtKB-EC"/>
</dbReference>
<dbReference type="Pfam" id="PF03372">
    <property type="entry name" value="Exo_endo_phos"/>
    <property type="match status" value="1"/>
</dbReference>
<dbReference type="Proteomes" id="UP001295684">
    <property type="component" value="Unassembled WGS sequence"/>
</dbReference>
<dbReference type="Gene3D" id="3.60.10.10">
    <property type="entry name" value="Endonuclease/exonuclease/phosphatase"/>
    <property type="match status" value="1"/>
</dbReference>
<proteinExistence type="inferred from homology"/>
<feature type="region of interest" description="Disordered" evidence="4">
    <location>
        <begin position="1"/>
        <end position="42"/>
    </location>
</feature>
<dbReference type="GO" id="GO:0005576">
    <property type="term" value="C:extracellular region"/>
    <property type="evidence" value="ECO:0007669"/>
    <property type="project" value="InterPro"/>
</dbReference>
<comment type="caution">
    <text evidence="6">The sequence shown here is derived from an EMBL/GenBank/DDBJ whole genome shotgun (WGS) entry which is preliminary data.</text>
</comment>
<organism evidence="6 7">
    <name type="scientific">Euplotes crassus</name>
    <dbReference type="NCBI Taxonomy" id="5936"/>
    <lineage>
        <taxon>Eukaryota</taxon>
        <taxon>Sar</taxon>
        <taxon>Alveolata</taxon>
        <taxon>Ciliophora</taxon>
        <taxon>Intramacronucleata</taxon>
        <taxon>Spirotrichea</taxon>
        <taxon>Hypotrichia</taxon>
        <taxon>Euplotida</taxon>
        <taxon>Euplotidae</taxon>
        <taxon>Moneuplotes</taxon>
    </lineage>
</organism>
<dbReference type="PANTHER" id="PTHR16320">
    <property type="entry name" value="SPHINGOMYELINASE FAMILY MEMBER"/>
    <property type="match status" value="1"/>
</dbReference>
<dbReference type="InterPro" id="IPR005135">
    <property type="entry name" value="Endo/exonuclease/phosphatase"/>
</dbReference>
<name>A0AAD1UQY2_EUPCR</name>
<evidence type="ECO:0000313" key="6">
    <source>
        <dbReference type="EMBL" id="CAI2369360.1"/>
    </source>
</evidence>
<dbReference type="EC" id="3.1.4.12" evidence="2"/>
<evidence type="ECO:0000256" key="3">
    <source>
        <dbReference type="ARBA" id="ARBA00022801"/>
    </source>
</evidence>
<reference evidence="6" key="1">
    <citation type="submission" date="2023-07" db="EMBL/GenBank/DDBJ databases">
        <authorList>
            <consortium name="AG Swart"/>
            <person name="Singh M."/>
            <person name="Singh A."/>
            <person name="Seah K."/>
            <person name="Emmerich C."/>
        </authorList>
    </citation>
    <scope>NUCLEOTIDE SEQUENCE</scope>
    <source>
        <strain evidence="6">DP1</strain>
    </source>
</reference>
<evidence type="ECO:0000256" key="1">
    <source>
        <dbReference type="ARBA" id="ARBA00006335"/>
    </source>
</evidence>
<feature type="compositionally biased region" description="Basic and acidic residues" evidence="4">
    <location>
        <begin position="1"/>
        <end position="29"/>
    </location>
</feature>
<dbReference type="PANTHER" id="PTHR16320:SF1">
    <property type="entry name" value="SPHINGOMYELINASE DDB_G0288017"/>
    <property type="match status" value="1"/>
</dbReference>
<evidence type="ECO:0000259" key="5">
    <source>
        <dbReference type="Pfam" id="PF03372"/>
    </source>
</evidence>
<dbReference type="InterPro" id="IPR038772">
    <property type="entry name" value="Sph/SMPD2-like"/>
</dbReference>
<evidence type="ECO:0000313" key="7">
    <source>
        <dbReference type="Proteomes" id="UP001295684"/>
    </source>
</evidence>
<dbReference type="CDD" id="cd09078">
    <property type="entry name" value="nSMase"/>
    <property type="match status" value="1"/>
</dbReference>
<accession>A0AAD1UQY2</accession>
<dbReference type="InterPro" id="IPR017766">
    <property type="entry name" value="Sphingomyelinase/PLipase_C"/>
</dbReference>
<dbReference type="AlphaFoldDB" id="A0AAD1UQY2"/>
<dbReference type="InterPro" id="IPR036691">
    <property type="entry name" value="Endo/exonu/phosph_ase_sf"/>
</dbReference>
<gene>
    <name evidence="6" type="ORF">ECRASSUSDP1_LOCUS10659</name>
</gene>
<comment type="similarity">
    <text evidence="1">Belongs to the neutral sphingomyelinase family.</text>
</comment>
<keyword evidence="7" id="KW-1185">Reference proteome</keyword>
<keyword evidence="3" id="KW-0378">Hydrolase</keyword>
<feature type="domain" description="Endonuclease/exonuclease/phosphatase" evidence="5">
    <location>
        <begin position="68"/>
        <end position="237"/>
    </location>
</feature>
<evidence type="ECO:0000256" key="4">
    <source>
        <dbReference type="SAM" id="MobiDB-lite"/>
    </source>
</evidence>
<dbReference type="SUPFAM" id="SSF56219">
    <property type="entry name" value="DNase I-like"/>
    <property type="match status" value="1"/>
</dbReference>
<dbReference type="EMBL" id="CAMPGE010010512">
    <property type="protein sequence ID" value="CAI2369360.1"/>
    <property type="molecule type" value="Genomic_DNA"/>
</dbReference>
<protein>
    <recommendedName>
        <fullName evidence="2">sphingomyelin phosphodiesterase</fullName>
        <ecNumber evidence="2">3.1.4.12</ecNumber>
    </recommendedName>
</protein>
<sequence length="405" mass="46700">MKSRGEEVQQHNIDEEESVHKEVIDHEQRVTGQDLEGETKKGAKTAKILSQNMFLRPVVRTNESDYKYERLQDLLHVIQNFDILCFQEVFSGFNSHKPQLLTVGKKAGFNYYCHSSKPGYFEKYLTDGGLVNLSRYPIVESDEEVYKKAIGDCSIAKKGVLFSKIDMNGNYLYLFNTHLQANYHSSYDLYRKCINTKMYQLKQLAEYIDSKTRDMKPDDKVMLVGDFNISSRKFNSHIINQFKGYAEQDPGYNTFLEEGFDCLMEAEIMKKILSADGLFNVKDLKDKLKDEEGAPATFAGTVELEDGSKVPVDTALMSQMDLMTEQSLDYIFILERNDIKKRNQEDFKDVEHPLSKTIKKQWFISKQTPFSIKEDTICVEKFIMEGKMYGSLSDHFGLSVNITNI</sequence>
<evidence type="ECO:0000256" key="2">
    <source>
        <dbReference type="ARBA" id="ARBA00012369"/>
    </source>
</evidence>